<gene>
    <name evidence="1" type="ORF">B0T24DRAFT_642026</name>
</gene>
<dbReference type="Proteomes" id="UP001287356">
    <property type="component" value="Unassembled WGS sequence"/>
</dbReference>
<protein>
    <submittedName>
        <fullName evidence="1">Uncharacterized protein</fullName>
    </submittedName>
</protein>
<name>A0AAE0JTT4_9PEZI</name>
<proteinExistence type="predicted"/>
<keyword evidence="2" id="KW-1185">Reference proteome</keyword>
<accession>A0AAE0JTT4</accession>
<dbReference type="AlphaFoldDB" id="A0AAE0JTT4"/>
<organism evidence="1 2">
    <name type="scientific">Lasiosphaeria ovina</name>
    <dbReference type="NCBI Taxonomy" id="92902"/>
    <lineage>
        <taxon>Eukaryota</taxon>
        <taxon>Fungi</taxon>
        <taxon>Dikarya</taxon>
        <taxon>Ascomycota</taxon>
        <taxon>Pezizomycotina</taxon>
        <taxon>Sordariomycetes</taxon>
        <taxon>Sordariomycetidae</taxon>
        <taxon>Sordariales</taxon>
        <taxon>Lasiosphaeriaceae</taxon>
        <taxon>Lasiosphaeria</taxon>
    </lineage>
</organism>
<reference evidence="1" key="2">
    <citation type="submission" date="2023-06" db="EMBL/GenBank/DDBJ databases">
        <authorList>
            <consortium name="Lawrence Berkeley National Laboratory"/>
            <person name="Haridas S."/>
            <person name="Hensen N."/>
            <person name="Bonometti L."/>
            <person name="Westerberg I."/>
            <person name="Brannstrom I.O."/>
            <person name="Guillou S."/>
            <person name="Cros-Aarteil S."/>
            <person name="Calhoun S."/>
            <person name="Kuo A."/>
            <person name="Mondo S."/>
            <person name="Pangilinan J."/>
            <person name="Riley R."/>
            <person name="Labutti K."/>
            <person name="Andreopoulos B."/>
            <person name="Lipzen A."/>
            <person name="Chen C."/>
            <person name="Yanf M."/>
            <person name="Daum C."/>
            <person name="Ng V."/>
            <person name="Clum A."/>
            <person name="Steindorff A."/>
            <person name="Ohm R."/>
            <person name="Martin F."/>
            <person name="Silar P."/>
            <person name="Natvig D."/>
            <person name="Lalanne C."/>
            <person name="Gautier V."/>
            <person name="Ament-Velasquez S.L."/>
            <person name="Kruys A."/>
            <person name="Hutchinson M.I."/>
            <person name="Powell A.J."/>
            <person name="Barry K."/>
            <person name="Miller A.N."/>
            <person name="Grigoriev I.V."/>
            <person name="Debuchy R."/>
            <person name="Gladieux P."/>
            <person name="Thoren M.H."/>
            <person name="Johannesson H."/>
        </authorList>
    </citation>
    <scope>NUCLEOTIDE SEQUENCE</scope>
    <source>
        <strain evidence="1">CBS 958.72</strain>
    </source>
</reference>
<sequence>MRRELKALNSLLRYVMDVKWDNYKGGHLVDFSSAWTRPHFEFRRDVNSDKDIELNRQVDLQAFDKMVAGEWVHSP</sequence>
<dbReference type="EMBL" id="JAULSN010000011">
    <property type="protein sequence ID" value="KAK3361623.1"/>
    <property type="molecule type" value="Genomic_DNA"/>
</dbReference>
<evidence type="ECO:0000313" key="2">
    <source>
        <dbReference type="Proteomes" id="UP001287356"/>
    </source>
</evidence>
<comment type="caution">
    <text evidence="1">The sequence shown here is derived from an EMBL/GenBank/DDBJ whole genome shotgun (WGS) entry which is preliminary data.</text>
</comment>
<evidence type="ECO:0000313" key="1">
    <source>
        <dbReference type="EMBL" id="KAK3361623.1"/>
    </source>
</evidence>
<reference evidence="1" key="1">
    <citation type="journal article" date="2023" name="Mol. Phylogenet. Evol.">
        <title>Genome-scale phylogeny and comparative genomics of the fungal order Sordariales.</title>
        <authorList>
            <person name="Hensen N."/>
            <person name="Bonometti L."/>
            <person name="Westerberg I."/>
            <person name="Brannstrom I.O."/>
            <person name="Guillou S."/>
            <person name="Cros-Aarteil S."/>
            <person name="Calhoun S."/>
            <person name="Haridas S."/>
            <person name="Kuo A."/>
            <person name="Mondo S."/>
            <person name="Pangilinan J."/>
            <person name="Riley R."/>
            <person name="LaButti K."/>
            <person name="Andreopoulos B."/>
            <person name="Lipzen A."/>
            <person name="Chen C."/>
            <person name="Yan M."/>
            <person name="Daum C."/>
            <person name="Ng V."/>
            <person name="Clum A."/>
            <person name="Steindorff A."/>
            <person name="Ohm R.A."/>
            <person name="Martin F."/>
            <person name="Silar P."/>
            <person name="Natvig D.O."/>
            <person name="Lalanne C."/>
            <person name="Gautier V."/>
            <person name="Ament-Velasquez S.L."/>
            <person name="Kruys A."/>
            <person name="Hutchinson M.I."/>
            <person name="Powell A.J."/>
            <person name="Barry K."/>
            <person name="Miller A.N."/>
            <person name="Grigoriev I.V."/>
            <person name="Debuchy R."/>
            <person name="Gladieux P."/>
            <person name="Hiltunen Thoren M."/>
            <person name="Johannesson H."/>
        </authorList>
    </citation>
    <scope>NUCLEOTIDE SEQUENCE</scope>
    <source>
        <strain evidence="1">CBS 958.72</strain>
    </source>
</reference>